<name>A0AA88T6S0_CHASR</name>
<evidence type="ECO:0000313" key="3">
    <source>
        <dbReference type="Proteomes" id="UP001187415"/>
    </source>
</evidence>
<feature type="compositionally biased region" description="Polar residues" evidence="1">
    <location>
        <begin position="75"/>
        <end position="87"/>
    </location>
</feature>
<gene>
    <name evidence="2" type="ORF">Q5P01_001077</name>
</gene>
<proteinExistence type="predicted"/>
<reference evidence="2" key="1">
    <citation type="submission" date="2023-07" db="EMBL/GenBank/DDBJ databases">
        <title>Chromosome-level Genome Assembly of Striped Snakehead (Channa striata).</title>
        <authorList>
            <person name="Liu H."/>
        </authorList>
    </citation>
    <scope>NUCLEOTIDE SEQUENCE</scope>
    <source>
        <strain evidence="2">Gz</strain>
        <tissue evidence="2">Muscle</tissue>
    </source>
</reference>
<feature type="region of interest" description="Disordered" evidence="1">
    <location>
        <begin position="108"/>
        <end position="163"/>
    </location>
</feature>
<dbReference type="Proteomes" id="UP001187415">
    <property type="component" value="Unassembled WGS sequence"/>
</dbReference>
<dbReference type="EMBL" id="JAUPFM010000001">
    <property type="protein sequence ID" value="KAK2861544.1"/>
    <property type="molecule type" value="Genomic_DNA"/>
</dbReference>
<accession>A0AA88T6S0</accession>
<feature type="region of interest" description="Disordered" evidence="1">
    <location>
        <begin position="67"/>
        <end position="91"/>
    </location>
</feature>
<protein>
    <submittedName>
        <fullName evidence="2">Uncharacterized protein</fullName>
    </submittedName>
</protein>
<evidence type="ECO:0000313" key="2">
    <source>
        <dbReference type="EMBL" id="KAK2861544.1"/>
    </source>
</evidence>
<keyword evidence="3" id="KW-1185">Reference proteome</keyword>
<evidence type="ECO:0000256" key="1">
    <source>
        <dbReference type="SAM" id="MobiDB-lite"/>
    </source>
</evidence>
<organism evidence="2 3">
    <name type="scientific">Channa striata</name>
    <name type="common">Snakehead murrel</name>
    <name type="synonym">Ophicephalus striatus</name>
    <dbReference type="NCBI Taxonomy" id="64152"/>
    <lineage>
        <taxon>Eukaryota</taxon>
        <taxon>Metazoa</taxon>
        <taxon>Chordata</taxon>
        <taxon>Craniata</taxon>
        <taxon>Vertebrata</taxon>
        <taxon>Euteleostomi</taxon>
        <taxon>Actinopterygii</taxon>
        <taxon>Neopterygii</taxon>
        <taxon>Teleostei</taxon>
        <taxon>Neoteleostei</taxon>
        <taxon>Acanthomorphata</taxon>
        <taxon>Anabantaria</taxon>
        <taxon>Anabantiformes</taxon>
        <taxon>Channoidei</taxon>
        <taxon>Channidae</taxon>
        <taxon>Channa</taxon>
    </lineage>
</organism>
<sequence>MTVDSPPRPPGELATRIRFSLGPHEPRQRTFVWRTSGERDVLSRGGLRSDGSPPSLLVELLNAADPDFHPPLRLTSEQPSRSVSSRAGNAETGRRAATLYLCVWTAEEQRAPLSPPPPPGSRFRTEEEHAAAGFGGIAEDLPAEEAPRSQKCLAQWDSKTSKG</sequence>
<comment type="caution">
    <text evidence="2">The sequence shown here is derived from an EMBL/GenBank/DDBJ whole genome shotgun (WGS) entry which is preliminary data.</text>
</comment>
<dbReference type="AlphaFoldDB" id="A0AA88T6S0"/>